<dbReference type="Proteomes" id="UP000824209">
    <property type="component" value="Unassembled WGS sequence"/>
</dbReference>
<feature type="non-terminal residue" evidence="2">
    <location>
        <position position="1"/>
    </location>
</feature>
<protein>
    <submittedName>
        <fullName evidence="2">Uncharacterized protein</fullName>
    </submittedName>
</protein>
<dbReference type="EMBL" id="DWYA01000006">
    <property type="protein sequence ID" value="HJB38863.1"/>
    <property type="molecule type" value="Genomic_DNA"/>
</dbReference>
<comment type="caution">
    <text evidence="2">The sequence shown here is derived from an EMBL/GenBank/DDBJ whole genome shotgun (WGS) entry which is preliminary data.</text>
</comment>
<evidence type="ECO:0000313" key="2">
    <source>
        <dbReference type="EMBL" id="HJB38863.1"/>
    </source>
</evidence>
<reference evidence="2" key="1">
    <citation type="journal article" date="2021" name="PeerJ">
        <title>Extensive microbial diversity within the chicken gut microbiome revealed by metagenomics and culture.</title>
        <authorList>
            <person name="Gilroy R."/>
            <person name="Ravi A."/>
            <person name="Getino M."/>
            <person name="Pursley I."/>
            <person name="Horton D.L."/>
            <person name="Alikhan N.F."/>
            <person name="Baker D."/>
            <person name="Gharbi K."/>
            <person name="Hall N."/>
            <person name="Watson M."/>
            <person name="Adriaenssens E.M."/>
            <person name="Foster-Nyarko E."/>
            <person name="Jarju S."/>
            <person name="Secka A."/>
            <person name="Antonio M."/>
            <person name="Oren A."/>
            <person name="Chaudhuri R.R."/>
            <person name="La Ragione R."/>
            <person name="Hildebrand F."/>
            <person name="Pallen M.J."/>
        </authorList>
    </citation>
    <scope>NUCLEOTIDE SEQUENCE</scope>
    <source>
        <strain evidence="2">ChiBcec8-14828</strain>
    </source>
</reference>
<name>A0A9D2M0U0_9FIRM</name>
<reference evidence="2" key="2">
    <citation type="submission" date="2021-04" db="EMBL/GenBank/DDBJ databases">
        <authorList>
            <person name="Gilroy R."/>
        </authorList>
    </citation>
    <scope>NUCLEOTIDE SEQUENCE</scope>
    <source>
        <strain evidence="2">ChiBcec8-14828</strain>
    </source>
</reference>
<dbReference type="AlphaFoldDB" id="A0A9D2M0U0"/>
<feature type="compositionally biased region" description="Polar residues" evidence="1">
    <location>
        <begin position="1"/>
        <end position="17"/>
    </location>
</feature>
<sequence>ALTACTSQATSANSYDQNLVEPADTSSSSKLSAPVDESQTPTSSSEYDPFQEFGVRETDYSLDPKQVVHIGDTVEGLNLMDFSSTSTTADFVSQAKVTVDAVQRISSTDPLAAQINANEHDKNSGLDWLLLTITIQNTGSAKADFVTEGGVWSVPDDTMVLQQDEAHFWTGNPAYLSGDITLSLLDDYFALAPDETVTVTLARTVSPDAPAENETLYWELNPHADSFFYDTGRDQVWFVELAL</sequence>
<feature type="compositionally biased region" description="Polar residues" evidence="1">
    <location>
        <begin position="24"/>
        <end position="46"/>
    </location>
</feature>
<accession>A0A9D2M0U0</accession>
<evidence type="ECO:0000256" key="1">
    <source>
        <dbReference type="SAM" id="MobiDB-lite"/>
    </source>
</evidence>
<organism evidence="2 3">
    <name type="scientific">Candidatus Ruthenibacterium avium</name>
    <dbReference type="NCBI Taxonomy" id="2838751"/>
    <lineage>
        <taxon>Bacteria</taxon>
        <taxon>Bacillati</taxon>
        <taxon>Bacillota</taxon>
        <taxon>Clostridia</taxon>
        <taxon>Eubacteriales</taxon>
        <taxon>Oscillospiraceae</taxon>
        <taxon>Ruthenibacterium</taxon>
    </lineage>
</organism>
<evidence type="ECO:0000313" key="3">
    <source>
        <dbReference type="Proteomes" id="UP000824209"/>
    </source>
</evidence>
<proteinExistence type="predicted"/>
<gene>
    <name evidence="2" type="ORF">H9943_00520</name>
</gene>
<feature type="region of interest" description="Disordered" evidence="1">
    <location>
        <begin position="1"/>
        <end position="50"/>
    </location>
</feature>